<dbReference type="Pfam" id="PF12964">
    <property type="entry name" value="DUF3853"/>
    <property type="match status" value="1"/>
</dbReference>
<keyword evidence="2" id="KW-1185">Reference proteome</keyword>
<dbReference type="EMBL" id="RBXB01000001">
    <property type="protein sequence ID" value="RKT01050.1"/>
    <property type="molecule type" value="Genomic_DNA"/>
</dbReference>
<dbReference type="RefSeq" id="WP_121459997.1">
    <property type="nucleotide sequence ID" value="NZ_RBXB01000001.1"/>
</dbReference>
<comment type="caution">
    <text evidence="1">The sequence shown here is derived from an EMBL/GenBank/DDBJ whole genome shotgun (WGS) entry which is preliminary data.</text>
</comment>
<organism evidence="1 2">
    <name type="scientific">Chryseobacterium defluvii</name>
    <dbReference type="NCBI Taxonomy" id="160396"/>
    <lineage>
        <taxon>Bacteria</taxon>
        <taxon>Pseudomonadati</taxon>
        <taxon>Bacteroidota</taxon>
        <taxon>Flavobacteriia</taxon>
        <taxon>Flavobacteriales</taxon>
        <taxon>Weeksellaceae</taxon>
        <taxon>Chryseobacterium group</taxon>
        <taxon>Chryseobacterium</taxon>
    </lineage>
</organism>
<reference evidence="1 2" key="1">
    <citation type="submission" date="2018-10" db="EMBL/GenBank/DDBJ databases">
        <title>Genomic Encyclopedia of Archaeal and Bacterial Type Strains, Phase II (KMG-II): from individual species to whole genera.</title>
        <authorList>
            <person name="Goeker M."/>
        </authorList>
    </citation>
    <scope>NUCLEOTIDE SEQUENCE [LARGE SCALE GENOMIC DNA]</scope>
    <source>
        <strain evidence="1 2">DSM 14219</strain>
    </source>
</reference>
<proteinExistence type="predicted"/>
<evidence type="ECO:0000313" key="1">
    <source>
        <dbReference type="EMBL" id="RKT01050.1"/>
    </source>
</evidence>
<evidence type="ECO:0000313" key="2">
    <source>
        <dbReference type="Proteomes" id="UP000272428"/>
    </source>
</evidence>
<accession>A0A495SNN7</accession>
<dbReference type="OrthoDB" id="1151565at2"/>
<name>A0A495SNN7_9FLAO</name>
<dbReference type="AlphaFoldDB" id="A0A495SNN7"/>
<dbReference type="InterPro" id="IPR024363">
    <property type="entry name" value="DUF3853"/>
</dbReference>
<gene>
    <name evidence="1" type="ORF">BCF58_0261</name>
</gene>
<dbReference type="Proteomes" id="UP000272428">
    <property type="component" value="Unassembled WGS sequence"/>
</dbReference>
<protein>
    <submittedName>
        <fullName evidence="1">Uncharacterized protein DUF3853</fullName>
    </submittedName>
</protein>
<sequence>MLPPEILNKPLISMTGSEILELFGEIISKNDKPQVNDFTGKNLVYGIKGLADLLKCGKSKAQEIKSSGIIDEAIIQTGKKIIIDSEKAIDLLKKNSPAATEDDE</sequence>